<dbReference type="EMBL" id="CAAALY010252869">
    <property type="protein sequence ID" value="VEL36670.1"/>
    <property type="molecule type" value="Genomic_DNA"/>
</dbReference>
<name>A0A3S5FG89_9PLAT</name>
<accession>A0A3S5FG89</accession>
<dbReference type="AlphaFoldDB" id="A0A3S5FG89"/>
<organism evidence="1 2">
    <name type="scientific">Protopolystoma xenopodis</name>
    <dbReference type="NCBI Taxonomy" id="117903"/>
    <lineage>
        <taxon>Eukaryota</taxon>
        <taxon>Metazoa</taxon>
        <taxon>Spiralia</taxon>
        <taxon>Lophotrochozoa</taxon>
        <taxon>Platyhelminthes</taxon>
        <taxon>Monogenea</taxon>
        <taxon>Polyopisthocotylea</taxon>
        <taxon>Polystomatidea</taxon>
        <taxon>Polystomatidae</taxon>
        <taxon>Protopolystoma</taxon>
    </lineage>
</organism>
<dbReference type="Proteomes" id="UP000784294">
    <property type="component" value="Unassembled WGS sequence"/>
</dbReference>
<keyword evidence="2" id="KW-1185">Reference proteome</keyword>
<reference evidence="1" key="1">
    <citation type="submission" date="2018-11" db="EMBL/GenBank/DDBJ databases">
        <authorList>
            <consortium name="Pathogen Informatics"/>
        </authorList>
    </citation>
    <scope>NUCLEOTIDE SEQUENCE</scope>
</reference>
<evidence type="ECO:0000313" key="1">
    <source>
        <dbReference type="EMBL" id="VEL36670.1"/>
    </source>
</evidence>
<evidence type="ECO:0000313" key="2">
    <source>
        <dbReference type="Proteomes" id="UP000784294"/>
    </source>
</evidence>
<proteinExistence type="predicted"/>
<sequence length="121" mass="13853">MDCCSEQPLDRFVGFRGRHWETVACSGPSRLELYQRMVDAFWYANISSPPWPNGDLLRQTWLISLVNDSFRILSASRMSSSRSNISNKALTAFSPELFVYMDCKSKVTNSSDPTSPMFWII</sequence>
<protein>
    <submittedName>
        <fullName evidence="1">Uncharacterized protein</fullName>
    </submittedName>
</protein>
<gene>
    <name evidence="1" type="ORF">PXEA_LOCUS30110</name>
</gene>
<comment type="caution">
    <text evidence="1">The sequence shown here is derived from an EMBL/GenBank/DDBJ whole genome shotgun (WGS) entry which is preliminary data.</text>
</comment>